<feature type="chain" id="PRO_5017846073" description="Cutinase" evidence="8">
    <location>
        <begin position="20"/>
        <end position="281"/>
    </location>
</feature>
<comment type="catalytic activity">
    <reaction evidence="8">
        <text>cutin + H2O = cutin monomers.</text>
        <dbReference type="EC" id="3.1.1.74"/>
    </reaction>
</comment>
<dbReference type="SUPFAM" id="SSF53474">
    <property type="entry name" value="alpha/beta-Hydrolases"/>
    <property type="match status" value="1"/>
</dbReference>
<evidence type="ECO:0000256" key="2">
    <source>
        <dbReference type="ARBA" id="ARBA00007534"/>
    </source>
</evidence>
<dbReference type="PANTHER" id="PTHR33630:SF13">
    <property type="entry name" value="ACETYLXYLAN ESTERASE"/>
    <property type="match status" value="1"/>
</dbReference>
<dbReference type="OrthoDB" id="2586582at2759"/>
<dbReference type="InterPro" id="IPR029058">
    <property type="entry name" value="AB_hydrolase_fold"/>
</dbReference>
<evidence type="ECO:0000256" key="5">
    <source>
        <dbReference type="ARBA" id="ARBA00022729"/>
    </source>
</evidence>
<dbReference type="PROSITE" id="PS00155">
    <property type="entry name" value="CUTINASE_1"/>
    <property type="match status" value="1"/>
</dbReference>
<keyword evidence="3 8" id="KW-0719">Serine esterase</keyword>
<feature type="non-terminal residue" evidence="9">
    <location>
        <position position="281"/>
    </location>
</feature>
<keyword evidence="6 8" id="KW-0378">Hydrolase</keyword>
<dbReference type="Proteomes" id="UP000275078">
    <property type="component" value="Unassembled WGS sequence"/>
</dbReference>
<evidence type="ECO:0000256" key="7">
    <source>
        <dbReference type="ARBA" id="ARBA00023157"/>
    </source>
</evidence>
<keyword evidence="4 8" id="KW-0964">Secreted</keyword>
<evidence type="ECO:0000256" key="4">
    <source>
        <dbReference type="ARBA" id="ARBA00022525"/>
    </source>
</evidence>
<dbReference type="Pfam" id="PF01083">
    <property type="entry name" value="Cutinase"/>
    <property type="match status" value="1"/>
</dbReference>
<evidence type="ECO:0000313" key="10">
    <source>
        <dbReference type="Proteomes" id="UP000275078"/>
    </source>
</evidence>
<keyword evidence="10" id="KW-1185">Reference proteome</keyword>
<comment type="similarity">
    <text evidence="2 8">Belongs to the cutinase family.</text>
</comment>
<keyword evidence="7" id="KW-1015">Disulfide bond</keyword>
<sequence>MQITIPYLLALLSLADALALQTNNEVAVPDVDTYSIYTSGKAQAQQDQPPVLPGYTYITPVAPPGYRHVPVAYNDGPYYTHIEDPPCTDVHIILMRGSLETYPGRMFKLVPAICEALPSDWSCDYEDTKYPATFENYCESLEAGVYAGQAAVRHYTARCPDSRIILSGYSQGAQVVGAMLGATPTFQIDVKLICIVAAALLFGSTRQNGGQSYNMGTGAHKNGIWPRPAEQLANLNAYASILGQWCDIEDPYCAGGSTPTAHVAYFRNQSKEIAEWVKEKL</sequence>
<evidence type="ECO:0000256" key="1">
    <source>
        <dbReference type="ARBA" id="ARBA00004613"/>
    </source>
</evidence>
<reference evidence="9 10" key="1">
    <citation type="journal article" date="2018" name="Nat. Ecol. Evol.">
        <title>Pezizomycetes genomes reveal the molecular basis of ectomycorrhizal truffle lifestyle.</title>
        <authorList>
            <person name="Murat C."/>
            <person name="Payen T."/>
            <person name="Noel B."/>
            <person name="Kuo A."/>
            <person name="Morin E."/>
            <person name="Chen J."/>
            <person name="Kohler A."/>
            <person name="Krizsan K."/>
            <person name="Balestrini R."/>
            <person name="Da Silva C."/>
            <person name="Montanini B."/>
            <person name="Hainaut M."/>
            <person name="Levati E."/>
            <person name="Barry K.W."/>
            <person name="Belfiori B."/>
            <person name="Cichocki N."/>
            <person name="Clum A."/>
            <person name="Dockter R.B."/>
            <person name="Fauchery L."/>
            <person name="Guy J."/>
            <person name="Iotti M."/>
            <person name="Le Tacon F."/>
            <person name="Lindquist E.A."/>
            <person name="Lipzen A."/>
            <person name="Malagnac F."/>
            <person name="Mello A."/>
            <person name="Molinier V."/>
            <person name="Miyauchi S."/>
            <person name="Poulain J."/>
            <person name="Riccioni C."/>
            <person name="Rubini A."/>
            <person name="Sitrit Y."/>
            <person name="Splivallo R."/>
            <person name="Traeger S."/>
            <person name="Wang M."/>
            <person name="Zifcakova L."/>
            <person name="Wipf D."/>
            <person name="Zambonelli A."/>
            <person name="Paolocci F."/>
            <person name="Nowrousian M."/>
            <person name="Ottonello S."/>
            <person name="Baldrian P."/>
            <person name="Spatafora J.W."/>
            <person name="Henrissat B."/>
            <person name="Nagy L.G."/>
            <person name="Aury J.M."/>
            <person name="Wincker P."/>
            <person name="Grigoriev I.V."/>
            <person name="Bonfante P."/>
            <person name="Martin F.M."/>
        </authorList>
    </citation>
    <scope>NUCLEOTIDE SEQUENCE [LARGE SCALE GENOMIC DNA]</scope>
    <source>
        <strain evidence="9 10">RN42</strain>
    </source>
</reference>
<evidence type="ECO:0000313" key="9">
    <source>
        <dbReference type="EMBL" id="RPA85930.1"/>
    </source>
</evidence>
<dbReference type="InterPro" id="IPR043580">
    <property type="entry name" value="CUTINASE_1"/>
</dbReference>
<dbReference type="GO" id="GO:0050525">
    <property type="term" value="F:cutinase activity"/>
    <property type="evidence" value="ECO:0007669"/>
    <property type="project" value="UniProtKB-UniRule"/>
</dbReference>
<proteinExistence type="inferred from homology"/>
<evidence type="ECO:0000256" key="3">
    <source>
        <dbReference type="ARBA" id="ARBA00022487"/>
    </source>
</evidence>
<dbReference type="Gene3D" id="3.40.50.1820">
    <property type="entry name" value="alpha/beta hydrolase"/>
    <property type="match status" value="1"/>
</dbReference>
<evidence type="ECO:0000256" key="8">
    <source>
        <dbReference type="RuleBase" id="RU361263"/>
    </source>
</evidence>
<feature type="signal peptide" evidence="8">
    <location>
        <begin position="1"/>
        <end position="19"/>
    </location>
</feature>
<accession>A0A3N4IP34</accession>
<keyword evidence="5 8" id="KW-0732">Signal</keyword>
<dbReference type="EMBL" id="ML119651">
    <property type="protein sequence ID" value="RPA85930.1"/>
    <property type="molecule type" value="Genomic_DNA"/>
</dbReference>
<dbReference type="PANTHER" id="PTHR33630">
    <property type="entry name" value="CUTINASE RV1984C-RELATED-RELATED"/>
    <property type="match status" value="1"/>
</dbReference>
<evidence type="ECO:0000256" key="6">
    <source>
        <dbReference type="ARBA" id="ARBA00022801"/>
    </source>
</evidence>
<comment type="function">
    <text evidence="8">Catalyzes the hydrolysis of complex carboxylic polyesters found in the cell wall of plants. Degrades cutin, a macromolecule that forms the structure of the plant cuticle.</text>
</comment>
<name>A0A3N4IP34_ASCIM</name>
<organism evidence="9 10">
    <name type="scientific">Ascobolus immersus RN42</name>
    <dbReference type="NCBI Taxonomy" id="1160509"/>
    <lineage>
        <taxon>Eukaryota</taxon>
        <taxon>Fungi</taxon>
        <taxon>Dikarya</taxon>
        <taxon>Ascomycota</taxon>
        <taxon>Pezizomycotina</taxon>
        <taxon>Pezizomycetes</taxon>
        <taxon>Pezizales</taxon>
        <taxon>Ascobolaceae</taxon>
        <taxon>Ascobolus</taxon>
    </lineage>
</organism>
<gene>
    <name evidence="9" type="ORF">BJ508DRAFT_234849</name>
</gene>
<comment type="subcellular location">
    <subcellularLocation>
        <location evidence="1 8">Secreted</location>
    </subcellularLocation>
</comment>
<dbReference type="GO" id="GO:0005576">
    <property type="term" value="C:extracellular region"/>
    <property type="evidence" value="ECO:0007669"/>
    <property type="project" value="UniProtKB-SubCell"/>
</dbReference>
<dbReference type="EC" id="3.1.1.74" evidence="8"/>
<dbReference type="InterPro" id="IPR000675">
    <property type="entry name" value="Cutinase/axe"/>
</dbReference>
<dbReference type="SMART" id="SM01110">
    <property type="entry name" value="Cutinase"/>
    <property type="match status" value="1"/>
</dbReference>
<dbReference type="AlphaFoldDB" id="A0A3N4IP34"/>
<protein>
    <recommendedName>
        <fullName evidence="8">Cutinase</fullName>
        <ecNumber evidence="8">3.1.1.74</ecNumber>
    </recommendedName>
</protein>